<dbReference type="InterPro" id="IPR006674">
    <property type="entry name" value="HD_domain"/>
</dbReference>
<accession>X1BWY7</accession>
<dbReference type="SUPFAM" id="SSF109604">
    <property type="entry name" value="HD-domain/PDEase-like"/>
    <property type="match status" value="1"/>
</dbReference>
<dbReference type="PANTHER" id="PTHR11373">
    <property type="entry name" value="DEOXYNUCLEOSIDE TRIPHOSPHATE TRIPHOSPHOHYDROLASE"/>
    <property type="match status" value="1"/>
</dbReference>
<dbReference type="GO" id="GO:0006203">
    <property type="term" value="P:dGTP catabolic process"/>
    <property type="evidence" value="ECO:0007669"/>
    <property type="project" value="TreeGrafter"/>
</dbReference>
<feature type="domain" description="HD" evidence="1">
    <location>
        <begin position="70"/>
        <end position="125"/>
    </location>
</feature>
<dbReference type="AlphaFoldDB" id="X1BWY7"/>
<dbReference type="InterPro" id="IPR003607">
    <property type="entry name" value="HD/PDEase_dom"/>
</dbReference>
<organism evidence="2">
    <name type="scientific">marine sediment metagenome</name>
    <dbReference type="NCBI Taxonomy" id="412755"/>
    <lineage>
        <taxon>unclassified sequences</taxon>
        <taxon>metagenomes</taxon>
        <taxon>ecological metagenomes</taxon>
    </lineage>
</organism>
<gene>
    <name evidence="2" type="ORF">S01H4_37344</name>
</gene>
<feature type="non-terminal residue" evidence="2">
    <location>
        <position position="1"/>
    </location>
</feature>
<feature type="non-terminal residue" evidence="2">
    <location>
        <position position="293"/>
    </location>
</feature>
<protein>
    <recommendedName>
        <fullName evidence="1">HD domain-containing protein</fullName>
    </recommendedName>
</protein>
<comment type="caution">
    <text evidence="2">The sequence shown here is derived from an EMBL/GenBank/DDBJ whole genome shotgun (WGS) entry which is preliminary data.</text>
</comment>
<proteinExistence type="predicted"/>
<dbReference type="GO" id="GO:0008832">
    <property type="term" value="F:dGTPase activity"/>
    <property type="evidence" value="ECO:0007669"/>
    <property type="project" value="TreeGrafter"/>
</dbReference>
<reference evidence="2" key="1">
    <citation type="journal article" date="2014" name="Front. Microbiol.">
        <title>High frequency of phylogenetically diverse reductive dehalogenase-homologous genes in deep subseafloor sedimentary metagenomes.</title>
        <authorList>
            <person name="Kawai M."/>
            <person name="Futagami T."/>
            <person name="Toyoda A."/>
            <person name="Takaki Y."/>
            <person name="Nishi S."/>
            <person name="Hori S."/>
            <person name="Arai W."/>
            <person name="Tsubouchi T."/>
            <person name="Morono Y."/>
            <person name="Uchiyama I."/>
            <person name="Ito T."/>
            <person name="Fujiyama A."/>
            <person name="Inagaki F."/>
            <person name="Takami H."/>
        </authorList>
    </citation>
    <scope>NUCLEOTIDE SEQUENCE</scope>
    <source>
        <strain evidence="2">Expedition CK06-06</strain>
    </source>
</reference>
<evidence type="ECO:0000313" key="2">
    <source>
        <dbReference type="EMBL" id="GAG99520.1"/>
    </source>
</evidence>
<dbReference type="Pfam" id="PF01966">
    <property type="entry name" value="HD"/>
    <property type="match status" value="1"/>
</dbReference>
<dbReference type="EMBL" id="BART01020054">
    <property type="protein sequence ID" value="GAG99520.1"/>
    <property type="molecule type" value="Genomic_DNA"/>
</dbReference>
<dbReference type="Gene3D" id="1.10.3210.10">
    <property type="entry name" value="Hypothetical protein af1432"/>
    <property type="match status" value="1"/>
</dbReference>
<dbReference type="CDD" id="cd00077">
    <property type="entry name" value="HDc"/>
    <property type="match status" value="1"/>
</dbReference>
<name>X1BWY7_9ZZZZ</name>
<sequence length="293" mass="35117">EFLDIVYKQIDKMRGNTEYAKFLRLILKNYDNLINDYRKINVNEPLFISNTPSNIKSKHIFAYQVIYQAVRLAALLHDIGHPPFSHTTEYSLNEVWRKIKNKRNKTKRQENFCESMKKHMEIELVKKKELELHERIGYFITDRLLESVVSKTIPSDEEEAKMSILNVLSYWIVCKIYENDNKDDNNNTTNENDINHSTIFKDVHRIFSNTIDSDRLDYVERDLENSGFHVGRNNYDRLIRLMKLMKYKNNYIFCPSIRTLSNIEELFNRRMSLYRFVICHHRTVKTDYLLGQI</sequence>
<evidence type="ECO:0000259" key="1">
    <source>
        <dbReference type="Pfam" id="PF01966"/>
    </source>
</evidence>
<dbReference type="PANTHER" id="PTHR11373:SF4">
    <property type="entry name" value="DEOXYNUCLEOSIDE TRIPHOSPHATE TRIPHOSPHOHYDROLASE SAMHD1"/>
    <property type="match status" value="1"/>
</dbReference>
<dbReference type="InterPro" id="IPR050135">
    <property type="entry name" value="dGTPase-like"/>
</dbReference>